<evidence type="ECO:0000313" key="1">
    <source>
        <dbReference type="EMBL" id="TDZ34574.1"/>
    </source>
</evidence>
<dbReference type="EMBL" id="RYZW01000370">
    <property type="protein sequence ID" value="TDZ34574.1"/>
    <property type="molecule type" value="Genomic_DNA"/>
</dbReference>
<keyword evidence="2" id="KW-1185">Reference proteome</keyword>
<reference evidence="1 2" key="1">
    <citation type="submission" date="2018-12" db="EMBL/GenBank/DDBJ databases">
        <title>Genome sequence and assembly of Colletotrichum trifolii.</title>
        <authorList>
            <person name="Gan P."/>
            <person name="Shirasu K."/>
        </authorList>
    </citation>
    <scope>NUCLEOTIDE SEQUENCE [LARGE SCALE GENOMIC DNA]</scope>
    <source>
        <strain evidence="1 2">543-2</strain>
    </source>
</reference>
<evidence type="ECO:0000313" key="2">
    <source>
        <dbReference type="Proteomes" id="UP000295703"/>
    </source>
</evidence>
<organism evidence="1 2">
    <name type="scientific">Colletotrichum trifolii</name>
    <dbReference type="NCBI Taxonomy" id="5466"/>
    <lineage>
        <taxon>Eukaryota</taxon>
        <taxon>Fungi</taxon>
        <taxon>Dikarya</taxon>
        <taxon>Ascomycota</taxon>
        <taxon>Pezizomycotina</taxon>
        <taxon>Sordariomycetes</taxon>
        <taxon>Hypocreomycetidae</taxon>
        <taxon>Glomerellales</taxon>
        <taxon>Glomerellaceae</taxon>
        <taxon>Colletotrichum</taxon>
        <taxon>Colletotrichum orbiculare species complex</taxon>
    </lineage>
</organism>
<proteinExistence type="predicted"/>
<gene>
    <name evidence="1" type="ORF">CTRI78_v011594</name>
</gene>
<sequence length="63" mass="7648">MAILLLIIKTIRTITILNTYNLSIKINFVKIINNYKNYSYFHKSLKRLVLYKRYFTMFPSLLE</sequence>
<accession>A0A4R8QEW9</accession>
<comment type="caution">
    <text evidence="1">The sequence shown here is derived from an EMBL/GenBank/DDBJ whole genome shotgun (WGS) entry which is preliminary data.</text>
</comment>
<dbReference type="AlphaFoldDB" id="A0A4R8QEW9"/>
<protein>
    <submittedName>
        <fullName evidence="1">Uncharacterized protein</fullName>
    </submittedName>
</protein>
<dbReference type="Proteomes" id="UP000295703">
    <property type="component" value="Unassembled WGS sequence"/>
</dbReference>
<name>A0A4R8QEW9_COLTR</name>